<keyword evidence="5" id="KW-1185">Reference proteome</keyword>
<dbReference type="OrthoDB" id="9764892at2"/>
<comment type="similarity">
    <text evidence="1">Belongs to the HMG-CoA reductase family.</text>
</comment>
<evidence type="ECO:0000313" key="4">
    <source>
        <dbReference type="EMBL" id="KRN95997.1"/>
    </source>
</evidence>
<dbReference type="EMBL" id="JQCB01000006">
    <property type="protein sequence ID" value="KRN95997.1"/>
    <property type="molecule type" value="Genomic_DNA"/>
</dbReference>
<dbReference type="PANTHER" id="PTHR10572">
    <property type="entry name" value="3-HYDROXY-3-METHYLGLUTARYL-COENZYME A REDUCTASE"/>
    <property type="match status" value="1"/>
</dbReference>
<dbReference type="PROSITE" id="PS00318">
    <property type="entry name" value="HMG_COA_REDUCTASE_2"/>
    <property type="match status" value="1"/>
</dbReference>
<reference evidence="3 6" key="2">
    <citation type="submission" date="2019-07" db="EMBL/GenBank/DDBJ databases">
        <title>Whole genome shotgun sequence of Lactobacillus siliginis NBRC 101315.</title>
        <authorList>
            <person name="Hosoyama A."/>
            <person name="Uohara A."/>
            <person name="Ohji S."/>
            <person name="Ichikawa N."/>
        </authorList>
    </citation>
    <scope>NUCLEOTIDE SEQUENCE [LARGE SCALE GENOMIC DNA]</scope>
    <source>
        <strain evidence="3 6">NBRC 101315</strain>
    </source>
</reference>
<dbReference type="PATRIC" id="fig|348151.3.peg.1722"/>
<dbReference type="InterPro" id="IPR002202">
    <property type="entry name" value="HMG_CoA_Rdtase"/>
</dbReference>
<dbReference type="RefSeq" id="WP_057810181.1">
    <property type="nucleotide sequence ID" value="NZ_BJUD01000021.1"/>
</dbReference>
<dbReference type="InterPro" id="IPR009029">
    <property type="entry name" value="HMG_CoA_Rdtase_sub-bd_dom_sf"/>
</dbReference>
<dbReference type="PANTHER" id="PTHR10572:SF24">
    <property type="entry name" value="3-HYDROXY-3-METHYLGLUTARYL-COENZYME A REDUCTASE"/>
    <property type="match status" value="1"/>
</dbReference>
<dbReference type="Gene3D" id="3.30.70.420">
    <property type="entry name" value="Hydroxymethylglutaryl-CoA reductase, class I/II, NAD/NADP-binding domain"/>
    <property type="match status" value="1"/>
</dbReference>
<dbReference type="PROSITE" id="PS01192">
    <property type="entry name" value="HMG_COA_REDUCTASE_3"/>
    <property type="match status" value="1"/>
</dbReference>
<dbReference type="Pfam" id="PF00368">
    <property type="entry name" value="HMG-CoA_red"/>
    <property type="match status" value="1"/>
</dbReference>
<dbReference type="EMBL" id="BJUD01000021">
    <property type="protein sequence ID" value="GEK28852.1"/>
    <property type="molecule type" value="Genomic_DNA"/>
</dbReference>
<dbReference type="InterPro" id="IPR023074">
    <property type="entry name" value="HMG_CoA_Rdtase_cat_sf"/>
</dbReference>
<sequence length="420" mass="44211">MNLAASLRNFRKLDWDARVAVATELGQLDSSSQQQLLAHFDERDALLIENYLTNYQLPTGLAATIRMNDQDYLVPMVTEEPSVIAAASYGGKMTSTGAGIITSMPTNLLMGQVVFQTVTQAEVSRFVDPQVDALLALANAAHPSILTHGGGAKKIRVRALGEGFVSVDLFVDTGAAMGANMMNGMLEALGHHLQDVLEQHPVMSILTNDGQGSLVTATVTVAVANLAKGNVTAGLQVAKRIVAASDIAQLDVSRATTHNKGIMNGVDAAVVASGNDWRAVEASAHAYAAHSGQYRGLSRWSLQDERLEGVLTMPMHLGLVGGATGSLPLAKINQQISQVASVATLNQLVVAVGLAQNLAALRALVSEGIQQGHMHLQYRNLALVAGATPTQVPQVVDALGQQATADLAAAKRIVNQLNEQ</sequence>
<name>A0A0R2LBE7_9LACO</name>
<dbReference type="GO" id="GO:0004420">
    <property type="term" value="F:hydroxymethylglutaryl-CoA reductase (NADPH) activity"/>
    <property type="evidence" value="ECO:0007669"/>
    <property type="project" value="InterPro"/>
</dbReference>
<organism evidence="4 5">
    <name type="scientific">Furfurilactobacillus siliginis</name>
    <dbReference type="NCBI Taxonomy" id="348151"/>
    <lineage>
        <taxon>Bacteria</taxon>
        <taxon>Bacillati</taxon>
        <taxon>Bacillota</taxon>
        <taxon>Bacilli</taxon>
        <taxon>Lactobacillales</taxon>
        <taxon>Lactobacillaceae</taxon>
        <taxon>Furfurilactobacillus</taxon>
    </lineage>
</organism>
<evidence type="ECO:0000256" key="2">
    <source>
        <dbReference type="ARBA" id="ARBA00023002"/>
    </source>
</evidence>
<dbReference type="InterPro" id="IPR009023">
    <property type="entry name" value="HMG_CoA_Rdtase_NAD(P)-bd_sf"/>
</dbReference>
<dbReference type="AlphaFoldDB" id="A0A0R2LBE7"/>
<dbReference type="PRINTS" id="PR00071">
    <property type="entry name" value="HMGCOARDTASE"/>
</dbReference>
<evidence type="ECO:0000313" key="5">
    <source>
        <dbReference type="Proteomes" id="UP000051139"/>
    </source>
</evidence>
<dbReference type="InterPro" id="IPR023076">
    <property type="entry name" value="HMG_CoA_Rdtase_CS"/>
</dbReference>
<reference evidence="4 5" key="1">
    <citation type="journal article" date="2015" name="Genome Announc.">
        <title>Expanding the biotechnology potential of lactobacilli through comparative genomics of 213 strains and associated genera.</title>
        <authorList>
            <person name="Sun Z."/>
            <person name="Harris H.M."/>
            <person name="McCann A."/>
            <person name="Guo C."/>
            <person name="Argimon S."/>
            <person name="Zhang W."/>
            <person name="Yang X."/>
            <person name="Jeffery I.B."/>
            <person name="Cooney J.C."/>
            <person name="Kagawa T.F."/>
            <person name="Liu W."/>
            <person name="Song Y."/>
            <person name="Salvetti E."/>
            <person name="Wrobel A."/>
            <person name="Rasinkangas P."/>
            <person name="Parkhill J."/>
            <person name="Rea M.C."/>
            <person name="O'Sullivan O."/>
            <person name="Ritari J."/>
            <person name="Douillard F.P."/>
            <person name="Paul Ross R."/>
            <person name="Yang R."/>
            <person name="Briner A.E."/>
            <person name="Felis G.E."/>
            <person name="de Vos W.M."/>
            <person name="Barrangou R."/>
            <person name="Klaenhammer T.R."/>
            <person name="Caufield P.W."/>
            <person name="Cui Y."/>
            <person name="Zhang H."/>
            <person name="O'Toole P.W."/>
        </authorList>
    </citation>
    <scope>NUCLEOTIDE SEQUENCE [LARGE SCALE GENOMIC DNA]</scope>
    <source>
        <strain evidence="4 5">DSM 22696</strain>
    </source>
</reference>
<dbReference type="SUPFAM" id="SSF56542">
    <property type="entry name" value="Substrate-binding domain of HMG-CoA reductase"/>
    <property type="match status" value="1"/>
</dbReference>
<dbReference type="GO" id="GO:0015936">
    <property type="term" value="P:coenzyme A metabolic process"/>
    <property type="evidence" value="ECO:0007669"/>
    <property type="project" value="InterPro"/>
</dbReference>
<evidence type="ECO:0000313" key="6">
    <source>
        <dbReference type="Proteomes" id="UP000321429"/>
    </source>
</evidence>
<comment type="caution">
    <text evidence="4">The sequence shown here is derived from an EMBL/GenBank/DDBJ whole genome shotgun (WGS) entry which is preliminary data.</text>
</comment>
<dbReference type="Gene3D" id="3.90.770.10">
    <property type="entry name" value="3-hydroxy-3-methylglutaryl-coenzyme A Reductase, Chain A, domain 2"/>
    <property type="match status" value="1"/>
</dbReference>
<dbReference type="Gene3D" id="1.10.8.660">
    <property type="match status" value="1"/>
</dbReference>
<dbReference type="Proteomes" id="UP000051139">
    <property type="component" value="Unassembled WGS sequence"/>
</dbReference>
<keyword evidence="2" id="KW-0560">Oxidoreductase</keyword>
<evidence type="ECO:0000313" key="3">
    <source>
        <dbReference type="EMBL" id="GEK28852.1"/>
    </source>
</evidence>
<gene>
    <name evidence="3" type="primary">mvaA</name>
    <name evidence="4" type="ORF">IV55_GL001670</name>
    <name evidence="3" type="ORF">LSI01_11630</name>
</gene>
<proteinExistence type="inferred from homology"/>
<dbReference type="SUPFAM" id="SSF55035">
    <property type="entry name" value="NAD-binding domain of HMG-CoA reductase"/>
    <property type="match status" value="1"/>
</dbReference>
<protein>
    <submittedName>
        <fullName evidence="3">3-hydroxy-3-methylglutaryl coenzyme A reductase</fullName>
    </submittedName>
    <submittedName>
        <fullName evidence="4">Hydroxymethylglutaryl-CoA reductase</fullName>
    </submittedName>
</protein>
<evidence type="ECO:0000256" key="1">
    <source>
        <dbReference type="ARBA" id="ARBA00007661"/>
    </source>
</evidence>
<dbReference type="Proteomes" id="UP000321429">
    <property type="component" value="Unassembled WGS sequence"/>
</dbReference>
<accession>A0A0R2LBE7</accession>
<dbReference type="PROSITE" id="PS50065">
    <property type="entry name" value="HMG_COA_REDUCTASE_4"/>
    <property type="match status" value="1"/>
</dbReference>
<dbReference type="STRING" id="348151.IV55_GL001670"/>